<proteinExistence type="predicted"/>
<reference evidence="2" key="1">
    <citation type="submission" date="2022-12" db="EMBL/GenBank/DDBJ databases">
        <title>Jiella pelagia sp. nov., isolated from phosphonate enriched culture of Northwest Pacific surface seawater.</title>
        <authorList>
            <person name="Shin D.Y."/>
            <person name="Hwang C.Y."/>
        </authorList>
    </citation>
    <scope>NUCLEOTIDE SEQUENCE</scope>
    <source>
        <strain evidence="2">HL-NP1</strain>
    </source>
</reference>
<feature type="domain" description="DUF6950" evidence="1">
    <location>
        <begin position="3"/>
        <end position="126"/>
    </location>
</feature>
<keyword evidence="3" id="KW-1185">Reference proteome</keyword>
<dbReference type="InterPro" id="IPR053802">
    <property type="entry name" value="DUF6950"/>
</dbReference>
<gene>
    <name evidence="2" type="ORF">OH818_16810</name>
</gene>
<dbReference type="RefSeq" id="WP_268879689.1">
    <property type="nucleotide sequence ID" value="NZ_CP114029.1"/>
</dbReference>
<sequence length="126" mass="14098">MTLTEFIRGEIAKPFDLATNNCAHFIARWVADKRDRDLLAVFGGLPIETTEDLLARHQMLRTIMICCRSIGLARTSEPSEGDIATVRCGGRHRCAIRSANGWVFLDECGVLFVSPKMVKPLMCWSV</sequence>
<dbReference type="Pfam" id="PF22262">
    <property type="entry name" value="DUF6950"/>
    <property type="match status" value="1"/>
</dbReference>
<evidence type="ECO:0000313" key="3">
    <source>
        <dbReference type="Proteomes" id="UP001164020"/>
    </source>
</evidence>
<evidence type="ECO:0000313" key="2">
    <source>
        <dbReference type="EMBL" id="WAP67237.1"/>
    </source>
</evidence>
<accession>A0ABY7BU04</accession>
<name>A0ABY7BU04_9HYPH</name>
<organism evidence="2 3">
    <name type="scientific">Jiella pelagia</name>
    <dbReference type="NCBI Taxonomy" id="2986949"/>
    <lineage>
        <taxon>Bacteria</taxon>
        <taxon>Pseudomonadati</taxon>
        <taxon>Pseudomonadota</taxon>
        <taxon>Alphaproteobacteria</taxon>
        <taxon>Hyphomicrobiales</taxon>
        <taxon>Aurantimonadaceae</taxon>
        <taxon>Jiella</taxon>
    </lineage>
</organism>
<dbReference type="EMBL" id="CP114029">
    <property type="protein sequence ID" value="WAP67237.1"/>
    <property type="molecule type" value="Genomic_DNA"/>
</dbReference>
<protein>
    <recommendedName>
        <fullName evidence="1">DUF6950 domain-containing protein</fullName>
    </recommendedName>
</protein>
<dbReference type="Proteomes" id="UP001164020">
    <property type="component" value="Chromosome"/>
</dbReference>
<evidence type="ECO:0000259" key="1">
    <source>
        <dbReference type="Pfam" id="PF22262"/>
    </source>
</evidence>